<dbReference type="PROSITE" id="PS51257">
    <property type="entry name" value="PROKAR_LIPOPROTEIN"/>
    <property type="match status" value="1"/>
</dbReference>
<keyword evidence="3" id="KW-0449">Lipoprotein</keyword>
<dbReference type="Gene3D" id="1.25.40.10">
    <property type="entry name" value="Tetratricopeptide repeat domain"/>
    <property type="match status" value="1"/>
</dbReference>
<dbReference type="STRING" id="1031564.CINS_0928"/>
<name>A0A0A8H1E1_9BACT</name>
<feature type="domain" description="Outer membrane lipoprotein BamD-like" evidence="2">
    <location>
        <begin position="33"/>
        <end position="177"/>
    </location>
</feature>
<proteinExistence type="predicted"/>
<reference evidence="3 4" key="1">
    <citation type="journal article" date="2014" name="Genome Biol. Evol.">
        <title>Comparative Genomics of the Campylobacter lari Group.</title>
        <authorList>
            <person name="Miller W.G."/>
            <person name="Yee E."/>
            <person name="Chapman M.H."/>
            <person name="Smith T.P."/>
            <person name="Bono J.L."/>
            <person name="Huynh S."/>
            <person name="Parker C.T."/>
            <person name="Vandamme P."/>
            <person name="Luong K."/>
            <person name="Korlach J."/>
        </authorList>
    </citation>
    <scope>NUCLEOTIDE SEQUENCE [LARGE SCALE GENOMIC DNA]</scope>
    <source>
        <strain evidence="3 4">NCTC 12927</strain>
    </source>
</reference>
<dbReference type="Pfam" id="PF13525">
    <property type="entry name" value="YfiO"/>
    <property type="match status" value="1"/>
</dbReference>
<organism evidence="3 4">
    <name type="scientific">Campylobacter insulaenigrae NCTC 12927</name>
    <dbReference type="NCBI Taxonomy" id="1031564"/>
    <lineage>
        <taxon>Bacteria</taxon>
        <taxon>Pseudomonadati</taxon>
        <taxon>Campylobacterota</taxon>
        <taxon>Epsilonproteobacteria</taxon>
        <taxon>Campylobacterales</taxon>
        <taxon>Campylobacteraceae</taxon>
        <taxon>Campylobacter</taxon>
    </lineage>
</organism>
<evidence type="ECO:0000313" key="3">
    <source>
        <dbReference type="EMBL" id="AJC87891.1"/>
    </source>
</evidence>
<sequence>MKKILIFSLVVLGLLLGACGTKKTTDLYNLSSIEWYQQIIKDLQEKNLELADQHYTSMAAEHIADPLLEQTLLILAQAHIDEEQYELANFYLDEYLNKFGDSQNVAYIRYLKIKAKFDSFAVPNRNQALMLKTVNEIQEYNKNYPNVQYNDLINTMLTKFNLAIFYLDSNIAELYKKLDREESYKIYKEKLDNSDFKNLDMIKPELPWYRRIFEEGKL</sequence>
<evidence type="ECO:0000259" key="2">
    <source>
        <dbReference type="Pfam" id="PF13525"/>
    </source>
</evidence>
<evidence type="ECO:0000313" key="4">
    <source>
        <dbReference type="Proteomes" id="UP000031163"/>
    </source>
</evidence>
<dbReference type="KEGG" id="cis:CINS_0928"/>
<dbReference type="EMBL" id="CP007770">
    <property type="protein sequence ID" value="AJC87891.1"/>
    <property type="molecule type" value="Genomic_DNA"/>
</dbReference>
<dbReference type="GeneID" id="74431721"/>
<dbReference type="InterPro" id="IPR039565">
    <property type="entry name" value="BamD-like"/>
</dbReference>
<accession>A0A0A8H1E1</accession>
<dbReference type="InterPro" id="IPR011990">
    <property type="entry name" value="TPR-like_helical_dom_sf"/>
</dbReference>
<dbReference type="AlphaFoldDB" id="A0A0A8H1E1"/>
<protein>
    <submittedName>
        <fullName evidence="3">Beta-barrel assembly machinery complex, BamD/YfiO lipoprotein</fullName>
    </submittedName>
</protein>
<dbReference type="Proteomes" id="UP000031163">
    <property type="component" value="Chromosome"/>
</dbReference>
<evidence type="ECO:0000256" key="1">
    <source>
        <dbReference type="ARBA" id="ARBA00022729"/>
    </source>
</evidence>
<dbReference type="RefSeq" id="WP_039650265.1">
    <property type="nucleotide sequence ID" value="NZ_CP007770.1"/>
</dbReference>
<dbReference type="HOGENOM" id="CLU_081544_0_0_7"/>
<keyword evidence="1" id="KW-0732">Signal</keyword>
<gene>
    <name evidence="3" type="ORF">CINS_0928</name>
</gene>